<proteinExistence type="predicted"/>
<protein>
    <submittedName>
        <fullName evidence="2">Uncharacterized protein</fullName>
    </submittedName>
</protein>
<evidence type="ECO:0000256" key="1">
    <source>
        <dbReference type="SAM" id="MobiDB-lite"/>
    </source>
</evidence>
<organism evidence="2">
    <name type="scientific">Noccaea caerulescens</name>
    <name type="common">Alpine penny-cress</name>
    <name type="synonym">Thlaspi caerulescens</name>
    <dbReference type="NCBI Taxonomy" id="107243"/>
    <lineage>
        <taxon>Eukaryota</taxon>
        <taxon>Viridiplantae</taxon>
        <taxon>Streptophyta</taxon>
        <taxon>Embryophyta</taxon>
        <taxon>Tracheophyta</taxon>
        <taxon>Spermatophyta</taxon>
        <taxon>Magnoliopsida</taxon>
        <taxon>eudicotyledons</taxon>
        <taxon>Gunneridae</taxon>
        <taxon>Pentapetalae</taxon>
        <taxon>rosids</taxon>
        <taxon>malvids</taxon>
        <taxon>Brassicales</taxon>
        <taxon>Brassicaceae</taxon>
        <taxon>Coluteocarpeae</taxon>
        <taxon>Noccaea</taxon>
    </lineage>
</organism>
<feature type="compositionally biased region" description="Polar residues" evidence="1">
    <location>
        <begin position="389"/>
        <end position="415"/>
    </location>
</feature>
<name>A0A1J3DSY7_NOCCA</name>
<dbReference type="EMBL" id="GEVI01011152">
    <property type="protein sequence ID" value="JAU21168.1"/>
    <property type="molecule type" value="Transcribed_RNA"/>
</dbReference>
<dbReference type="PANTHER" id="PTHR31267">
    <property type="entry name" value="DENTIN SIALOPHOSPHOPROTEIN-LIKE PROTEIN"/>
    <property type="match status" value="1"/>
</dbReference>
<evidence type="ECO:0000313" key="2">
    <source>
        <dbReference type="EMBL" id="JAU21168.1"/>
    </source>
</evidence>
<dbReference type="PANTHER" id="PTHR31267:SF2">
    <property type="entry name" value="EXPRESSED PROTEIN"/>
    <property type="match status" value="1"/>
</dbReference>
<sequence>MQQSGYDEMQLPQQQLMPKQLHALQRQQQNFLNPSSTLQKKANNTGQFPVLLDEMPLNDSSQRYTNWAQRNASSGQQGTAMFSMGLGSQQLDISQYGNQVAAARNYMGQQQPPIQAMYQGPGNLAARPPIAQSQNSLMQLSDFNNPFLISQYDMSPVQASLQHGAFVSNLGASSGRQEEQESWSSFQQKDTKMSQALVPLDPLEEKILFNMDDSSISEIASGVFGDKFDSVNFSSRFPSMQSGSWSALMQTAVAEASSSDTGLQEEYSGLTYQNMELSADINDISNFMDSEKQQAGCVNNNTLQGSASLNSSFPGFQVPLDQLRSGIFQDESTHDSAQRSSNVTGHWVDCNPHEKISRGNQQVLSGVSFDNLSTGNMYLQSSGMLDQLQPQTGNYSSSTADTSASQLAGMSSLDPSQGGKWLNVPSQLGKAGIVPQFIQQSDPATVSVSQMQTINPFVASQPHNETFPGVSLNTGLGGHTSSQTRSPQQGTNRQFNVWMDLPTRQHSLDQGSLNVPLNSSYSTSPLGNLGSWQKTQHMSATAYNMQQRVGLPQEEGVSVKSIFDFTASNIDFNKLQGENNIDFGTSSKLYEQGYGFKMPMDSGMSSMSQLKSIAFADPKMEQNVYSSGKQPSCSSHLNLPASAPVWFKQMGAFRNDQMQPAYDSQETPDQLPQHSKPLNAVNKDREIIAPKKRKLMRRKQLAWHKEVSNASQREHTISRAEEEWARVANLLVEKAEYDTQSEFAPPFHRSKRRLVLTSQLMQQLFEPPPSFLLFSAALSSYDALLFFVARATLGDACSITQKGENVLPLMSPEVEKIPEKIENFERRDMQHSEVAKNSTEKAKKLGESLERLEKTISMADIQFEIADLDKFSVINRFARFHSKGPDSGHPTQSTLLKPIPQRYIAVGPMPRNLPEGVQCISL</sequence>
<feature type="region of interest" description="Disordered" evidence="1">
    <location>
        <begin position="389"/>
        <end position="424"/>
    </location>
</feature>
<reference evidence="2" key="1">
    <citation type="submission" date="2016-07" db="EMBL/GenBank/DDBJ databases">
        <title>De novo transcriptome assembly of four accessions of the metal hyperaccumulator plant Noccaea caerulescens.</title>
        <authorList>
            <person name="Blande D."/>
            <person name="Halimaa P."/>
            <person name="Tervahauta A.I."/>
            <person name="Aarts M.G."/>
            <person name="Karenlampi S.O."/>
        </authorList>
    </citation>
    <scope>NUCLEOTIDE SEQUENCE</scope>
</reference>
<accession>A0A1J3DSY7</accession>
<gene>
    <name evidence="2" type="ORF">GA_TR9780_c0_g1_i1_g.31351</name>
</gene>
<dbReference type="AlphaFoldDB" id="A0A1J3DSY7"/>